<dbReference type="Proteomes" id="UP000216052">
    <property type="component" value="Chromosome"/>
</dbReference>
<keyword evidence="2" id="KW-1185">Reference proteome</keyword>
<gene>
    <name evidence="1" type="ORF">SPACI_008680</name>
</gene>
<protein>
    <recommendedName>
        <fullName evidence="3">ABC transporter ATP-binding protein</fullName>
    </recommendedName>
</protein>
<evidence type="ECO:0000313" key="1">
    <source>
        <dbReference type="EMBL" id="XFO70868.1"/>
    </source>
</evidence>
<name>A0ABZ3IXQ8_SPOA4</name>
<evidence type="ECO:0008006" key="3">
    <source>
        <dbReference type="Google" id="ProtNLM"/>
    </source>
</evidence>
<organism evidence="1 2">
    <name type="scientific">Sporomusa acidovorans (strain ATCC 49682 / DSM 3132 / Mol)</name>
    <dbReference type="NCBI Taxonomy" id="1123286"/>
    <lineage>
        <taxon>Bacteria</taxon>
        <taxon>Bacillati</taxon>
        <taxon>Bacillota</taxon>
        <taxon>Negativicutes</taxon>
        <taxon>Selenomonadales</taxon>
        <taxon>Sporomusaceae</taxon>
        <taxon>Sporomusa</taxon>
    </lineage>
</organism>
<dbReference type="EMBL" id="CP155571">
    <property type="protein sequence ID" value="XFO70868.1"/>
    <property type="molecule type" value="Genomic_DNA"/>
</dbReference>
<reference evidence="1" key="1">
    <citation type="submission" date="2024-05" db="EMBL/GenBank/DDBJ databases">
        <title>Isolation and characterization of Sporomusa carbonis sp. nov., a carboxydotrophic hydrogenogen in the genus of Sporomusa isolated from a charcoal burning pile.</title>
        <authorList>
            <person name="Boeer T."/>
            <person name="Rosenbaum F."/>
            <person name="Eysell L."/>
            <person name="Mueller V."/>
            <person name="Daniel R."/>
            <person name="Poehlein A."/>
        </authorList>
    </citation>
    <scope>NUCLEOTIDE SEQUENCE [LARGE SCALE GENOMIC DNA]</scope>
    <source>
        <strain evidence="1">DSM 3132</strain>
    </source>
</reference>
<evidence type="ECO:0000313" key="2">
    <source>
        <dbReference type="Proteomes" id="UP000216052"/>
    </source>
</evidence>
<sequence length="49" mass="5222">MMGAGKMIVIDGLVKKFGNRTVVDPSAAESIREGLEETLTLHRLGIPGL</sequence>
<accession>A0ABZ3IXQ8</accession>
<proteinExistence type="predicted"/>